<dbReference type="eggNOG" id="COG5001">
    <property type="taxonomic scope" value="Bacteria"/>
</dbReference>
<dbReference type="InterPro" id="IPR001633">
    <property type="entry name" value="EAL_dom"/>
</dbReference>
<dbReference type="PROSITE" id="PS50883">
    <property type="entry name" value="EAL"/>
    <property type="match status" value="1"/>
</dbReference>
<dbReference type="PANTHER" id="PTHR44757">
    <property type="entry name" value="DIGUANYLATE CYCLASE DGCP"/>
    <property type="match status" value="1"/>
</dbReference>
<dbReference type="Proteomes" id="UP000030595">
    <property type="component" value="Unassembled WGS sequence"/>
</dbReference>
<evidence type="ECO:0000259" key="1">
    <source>
        <dbReference type="PROSITE" id="PS50113"/>
    </source>
</evidence>
<comment type="caution">
    <text evidence="4">The sequence shown here is derived from an EMBL/GenBank/DDBJ whole genome shotgun (WGS) entry which is preliminary data.</text>
</comment>
<evidence type="ECO:0008006" key="6">
    <source>
        <dbReference type="Google" id="ProtNLM"/>
    </source>
</evidence>
<accession>A0A0A3IZU5</accession>
<protein>
    <recommendedName>
        <fullName evidence="6">Diguanylate cyclase</fullName>
    </recommendedName>
</protein>
<reference evidence="4 5" key="1">
    <citation type="submission" date="2014-02" db="EMBL/GenBank/DDBJ databases">
        <title>Draft genome sequence of Lysinibacillus massiliensis CCUG 49529.</title>
        <authorList>
            <person name="Zhang F."/>
            <person name="Wang G."/>
            <person name="Zhang L."/>
        </authorList>
    </citation>
    <scope>NUCLEOTIDE SEQUENCE [LARGE SCALE GENOMIC DNA]</scope>
    <source>
        <strain evidence="4 5">CCUG 49529</strain>
    </source>
</reference>
<dbReference type="RefSeq" id="WP_036177370.1">
    <property type="nucleotide sequence ID" value="NZ_AVCZ01000023.1"/>
</dbReference>
<dbReference type="SUPFAM" id="SSF55073">
    <property type="entry name" value="Nucleotide cyclase"/>
    <property type="match status" value="1"/>
</dbReference>
<feature type="domain" description="GGDEF" evidence="3">
    <location>
        <begin position="301"/>
        <end position="434"/>
    </location>
</feature>
<dbReference type="InterPro" id="IPR013767">
    <property type="entry name" value="PAS_fold"/>
</dbReference>
<dbReference type="Gene3D" id="3.20.20.450">
    <property type="entry name" value="EAL domain"/>
    <property type="match status" value="1"/>
</dbReference>
<dbReference type="InterPro" id="IPR000160">
    <property type="entry name" value="GGDEF_dom"/>
</dbReference>
<feature type="domain" description="PAC" evidence="1">
    <location>
        <begin position="221"/>
        <end position="273"/>
    </location>
</feature>
<feature type="domain" description="EAL" evidence="2">
    <location>
        <begin position="443"/>
        <end position="698"/>
    </location>
</feature>
<dbReference type="PROSITE" id="PS50113">
    <property type="entry name" value="PAC"/>
    <property type="match status" value="1"/>
</dbReference>
<dbReference type="AlphaFoldDB" id="A0A0A3IZU5"/>
<dbReference type="CDD" id="cd01949">
    <property type="entry name" value="GGDEF"/>
    <property type="match status" value="1"/>
</dbReference>
<dbReference type="NCBIfam" id="TIGR00254">
    <property type="entry name" value="GGDEF"/>
    <property type="match status" value="1"/>
</dbReference>
<dbReference type="GO" id="GO:0006355">
    <property type="term" value="P:regulation of DNA-templated transcription"/>
    <property type="evidence" value="ECO:0007669"/>
    <property type="project" value="InterPro"/>
</dbReference>
<dbReference type="CDD" id="cd00130">
    <property type="entry name" value="PAS"/>
    <property type="match status" value="1"/>
</dbReference>
<dbReference type="InterPro" id="IPR001610">
    <property type="entry name" value="PAC"/>
</dbReference>
<dbReference type="SUPFAM" id="SSF141868">
    <property type="entry name" value="EAL domain-like"/>
    <property type="match status" value="1"/>
</dbReference>
<evidence type="ECO:0000259" key="2">
    <source>
        <dbReference type="PROSITE" id="PS50883"/>
    </source>
</evidence>
<dbReference type="EMBL" id="JPVQ01000023">
    <property type="protein sequence ID" value="KGR90226.1"/>
    <property type="molecule type" value="Genomic_DNA"/>
</dbReference>
<dbReference type="InterPro" id="IPR000700">
    <property type="entry name" value="PAS-assoc_C"/>
</dbReference>
<evidence type="ECO:0000259" key="3">
    <source>
        <dbReference type="PROSITE" id="PS50887"/>
    </source>
</evidence>
<name>A0A0A3IZU5_9BACL</name>
<dbReference type="CDD" id="cd01948">
    <property type="entry name" value="EAL"/>
    <property type="match status" value="1"/>
</dbReference>
<dbReference type="SMART" id="SM00086">
    <property type="entry name" value="PAC"/>
    <property type="match status" value="1"/>
</dbReference>
<dbReference type="InterPro" id="IPR029787">
    <property type="entry name" value="Nucleotide_cyclase"/>
</dbReference>
<dbReference type="NCBIfam" id="TIGR00229">
    <property type="entry name" value="sensory_box"/>
    <property type="match status" value="1"/>
</dbReference>
<dbReference type="InterPro" id="IPR000014">
    <property type="entry name" value="PAS"/>
</dbReference>
<dbReference type="InterPro" id="IPR043128">
    <property type="entry name" value="Rev_trsase/Diguanyl_cyclase"/>
</dbReference>
<keyword evidence="5" id="KW-1185">Reference proteome</keyword>
<dbReference type="Gene3D" id="3.30.70.270">
    <property type="match status" value="1"/>
</dbReference>
<gene>
    <name evidence="4" type="ORF">CD30_12725</name>
</gene>
<dbReference type="SMART" id="SM00267">
    <property type="entry name" value="GGDEF"/>
    <property type="match status" value="1"/>
</dbReference>
<organism evidence="4 5">
    <name type="scientific">Ureibacillus massiliensis 4400831 = CIP 108448 = CCUG 49529</name>
    <dbReference type="NCBI Taxonomy" id="1211035"/>
    <lineage>
        <taxon>Bacteria</taxon>
        <taxon>Bacillati</taxon>
        <taxon>Bacillota</taxon>
        <taxon>Bacilli</taxon>
        <taxon>Bacillales</taxon>
        <taxon>Caryophanaceae</taxon>
        <taxon>Ureibacillus</taxon>
    </lineage>
</organism>
<dbReference type="Pfam" id="PF00990">
    <property type="entry name" value="GGDEF"/>
    <property type="match status" value="1"/>
</dbReference>
<dbReference type="InterPro" id="IPR052155">
    <property type="entry name" value="Biofilm_reg_signaling"/>
</dbReference>
<dbReference type="Pfam" id="PF00989">
    <property type="entry name" value="PAS"/>
    <property type="match status" value="1"/>
</dbReference>
<proteinExistence type="predicted"/>
<dbReference type="PANTHER" id="PTHR44757:SF2">
    <property type="entry name" value="BIOFILM ARCHITECTURE MAINTENANCE PROTEIN MBAA"/>
    <property type="match status" value="1"/>
</dbReference>
<dbReference type="InterPro" id="IPR035919">
    <property type="entry name" value="EAL_sf"/>
</dbReference>
<dbReference type="Gene3D" id="3.30.450.20">
    <property type="entry name" value="PAS domain"/>
    <property type="match status" value="1"/>
</dbReference>
<dbReference type="Pfam" id="PF00563">
    <property type="entry name" value="EAL"/>
    <property type="match status" value="1"/>
</dbReference>
<dbReference type="PROSITE" id="PS50887">
    <property type="entry name" value="GGDEF"/>
    <property type="match status" value="1"/>
</dbReference>
<dbReference type="SUPFAM" id="SSF55785">
    <property type="entry name" value="PYP-like sensor domain (PAS domain)"/>
    <property type="match status" value="1"/>
</dbReference>
<dbReference type="Pfam" id="PF13426">
    <property type="entry name" value="PAS_9"/>
    <property type="match status" value="1"/>
</dbReference>
<dbReference type="InterPro" id="IPR035965">
    <property type="entry name" value="PAS-like_dom_sf"/>
</dbReference>
<sequence length="852" mass="98834">MFGNSKKSNIIKKILNKGETDLQMETVREKNILYYCSKFAKYQPNTTIIFATDKSIFSINNEAIKNILGFEPNHLRELKTILPPDTYTSLALTMEQALEGKIEKHLINFTFQEEKYDLLLTFIPIEQENNEVEGVYLIIENVSEKLSTIGSLRDLFDGLNTGVWMKNSINGDFSFISKNIASIFEVSLEKVNKRTFTTFIHPEDREVTQIIESQLSQRNKAQAVYRIVSGNGKVKWLSEQISIKYNNNGEVEQLLGIIHDITREKQLEEKLIFIEKYDELTGLPNQKSLYELLDYYCENRRPFALLYLDIDRFNMINDSLGYEIGDEVLKIVANRLKDILPSNGHISRISSNDFVVTQSAFHHKDQVIQLAEKIIHEVERPIIVEDYEIYVSMSIGISFFPEEGEEKLSLIENAHTALYLAKREGKGNYQLFTYSKDISSYKKYVLDRDMRKAILNEEFELYFQPKVEPIRGQIYGAEVLIRWNHNEWGAISPSEFIPIAEENQTINLITDWVIKRVLSLLKEWKEQGFLLRTLSVNVPPIRFMRNGLVELVKEQLQINDIPAKFLELEVTESTLLRSDKIVLSKIEELKNLGIKIAIDDFGTGYASFDLLRKFHPDTLKIDQLFVQNIHHENEMDRGIISSILYLAKTLEMKVVAEGVEELHQIEFLKQQECDFIQGYLFSPPVSQSEYEHLMKIGYLKPKNKLNFKQGGIEKRKFFRFQFPNFVLAKMTISEVNNQKVDVGATPILLDNIGLEGIKYLSNLKLPINSNMKFKFEFTLMGQPFEIEGFLKWIEEEFGGIYSYGVQFQSNKPIEDKLAPIINRMSALNKKNERIPDTEFINKEAHLYLRESN</sequence>
<dbReference type="SMART" id="SM00052">
    <property type="entry name" value="EAL"/>
    <property type="match status" value="1"/>
</dbReference>
<dbReference type="SMART" id="SM00091">
    <property type="entry name" value="PAS"/>
    <property type="match status" value="1"/>
</dbReference>
<evidence type="ECO:0000313" key="5">
    <source>
        <dbReference type="Proteomes" id="UP000030595"/>
    </source>
</evidence>
<evidence type="ECO:0000313" key="4">
    <source>
        <dbReference type="EMBL" id="KGR90226.1"/>
    </source>
</evidence>